<keyword evidence="2" id="KW-1133">Transmembrane helix</keyword>
<dbReference type="AlphaFoldDB" id="A0A1I6VFF3"/>
<dbReference type="Proteomes" id="UP000198785">
    <property type="component" value="Unassembled WGS sequence"/>
</dbReference>
<dbReference type="RefSeq" id="WP_093367227.1">
    <property type="nucleotide sequence ID" value="NZ_FOZZ01000013.1"/>
</dbReference>
<feature type="domain" description="T-SNARE coiled-coil homology" evidence="3">
    <location>
        <begin position="163"/>
        <end position="225"/>
    </location>
</feature>
<dbReference type="STRING" id="683125.SAMN05660206_11366"/>
<organism evidence="4 5">
    <name type="scientific">Sphingobacterium wenxiniae</name>
    <dbReference type="NCBI Taxonomy" id="683125"/>
    <lineage>
        <taxon>Bacteria</taxon>
        <taxon>Pseudomonadati</taxon>
        <taxon>Bacteroidota</taxon>
        <taxon>Sphingobacteriia</taxon>
        <taxon>Sphingobacteriales</taxon>
        <taxon>Sphingobacteriaceae</taxon>
        <taxon>Sphingobacterium</taxon>
    </lineage>
</organism>
<dbReference type="PROSITE" id="PS50192">
    <property type="entry name" value="T_SNARE"/>
    <property type="match status" value="1"/>
</dbReference>
<keyword evidence="2" id="KW-0812">Transmembrane</keyword>
<proteinExistence type="predicted"/>
<dbReference type="InterPro" id="IPR000727">
    <property type="entry name" value="T_SNARE_dom"/>
</dbReference>
<protein>
    <submittedName>
        <fullName evidence="4">Phospholipid/cholesterol/gamma-HCH transport system substrate-binding protein</fullName>
    </submittedName>
</protein>
<evidence type="ECO:0000313" key="4">
    <source>
        <dbReference type="EMBL" id="SFT12429.1"/>
    </source>
</evidence>
<dbReference type="InterPro" id="IPR003399">
    <property type="entry name" value="Mce/MlaD"/>
</dbReference>
<feature type="transmembrane region" description="Helical" evidence="2">
    <location>
        <begin position="9"/>
        <end position="27"/>
    </location>
</feature>
<dbReference type="PANTHER" id="PTHR33371">
    <property type="entry name" value="INTERMEMBRANE PHOSPHOLIPID TRANSPORT SYSTEM BINDING PROTEIN MLAD-RELATED"/>
    <property type="match status" value="1"/>
</dbReference>
<evidence type="ECO:0000256" key="1">
    <source>
        <dbReference type="SAM" id="Coils"/>
    </source>
</evidence>
<accession>A0A1I6VFF3</accession>
<keyword evidence="2" id="KW-0472">Membrane</keyword>
<dbReference type="Pfam" id="PF02470">
    <property type="entry name" value="MlaD"/>
    <property type="match status" value="1"/>
</dbReference>
<keyword evidence="5" id="KW-1185">Reference proteome</keyword>
<keyword evidence="1" id="KW-0175">Coiled coil</keyword>
<reference evidence="4 5" key="1">
    <citation type="submission" date="2016-10" db="EMBL/GenBank/DDBJ databases">
        <authorList>
            <person name="de Groot N.N."/>
        </authorList>
    </citation>
    <scope>NUCLEOTIDE SEQUENCE [LARGE SCALE GENOMIC DNA]</scope>
    <source>
        <strain evidence="4 5">DSM 22789</strain>
    </source>
</reference>
<name>A0A1I6VFF3_9SPHI</name>
<sequence>MKVSNETKVGIITVVALALLFFGYNFLKGNDIFQRENDFYTDYDNVDGLTVSKPVVVNGYQIGRVSKLSLLDNGKIRTHFKIKSEYDIPSNTVARIVSADLLGSKAIVFELGNSKTLAKSGDPLLSDVQANLLEKVEPLQKKIENLVVKLDSVLSAVNTALNDEFQRDFKSSLHSISISLANMEKITSDVEGLMGSERIRFSKIMQNLESITNNFKNNNDKINNILANLDNLSNDLSKTEIKATIDNANQAMQDVQAITSKINNGEGSIGLLLNDDKLYNNLNNASAELDNLIKDVKERPGKYIRLSIFGKKDTK</sequence>
<evidence type="ECO:0000259" key="3">
    <source>
        <dbReference type="PROSITE" id="PS50192"/>
    </source>
</evidence>
<dbReference type="OrthoDB" id="9769132at2"/>
<dbReference type="PANTHER" id="PTHR33371:SF4">
    <property type="entry name" value="INTERMEMBRANE PHOSPHOLIPID TRANSPORT SYSTEM BINDING PROTEIN MLAD"/>
    <property type="match status" value="1"/>
</dbReference>
<evidence type="ECO:0000313" key="5">
    <source>
        <dbReference type="Proteomes" id="UP000198785"/>
    </source>
</evidence>
<dbReference type="EMBL" id="FOZZ01000013">
    <property type="protein sequence ID" value="SFT12429.1"/>
    <property type="molecule type" value="Genomic_DNA"/>
</dbReference>
<dbReference type="InterPro" id="IPR052336">
    <property type="entry name" value="MlaD_Phospholipid_Transporter"/>
</dbReference>
<evidence type="ECO:0000256" key="2">
    <source>
        <dbReference type="SAM" id="Phobius"/>
    </source>
</evidence>
<feature type="coiled-coil region" evidence="1">
    <location>
        <begin position="215"/>
        <end position="242"/>
    </location>
</feature>
<gene>
    <name evidence="4" type="ORF">SAMN05660206_11366</name>
</gene>